<evidence type="ECO:0000313" key="2">
    <source>
        <dbReference type="EMBL" id="RCS23091.1"/>
    </source>
</evidence>
<organism evidence="2 3">
    <name type="scientific">Phyllobacterium salinisoli</name>
    <dbReference type="NCBI Taxonomy" id="1899321"/>
    <lineage>
        <taxon>Bacteria</taxon>
        <taxon>Pseudomonadati</taxon>
        <taxon>Pseudomonadota</taxon>
        <taxon>Alphaproteobacteria</taxon>
        <taxon>Hyphomicrobiales</taxon>
        <taxon>Phyllobacteriaceae</taxon>
        <taxon>Phyllobacterium</taxon>
    </lineage>
</organism>
<protein>
    <submittedName>
        <fullName evidence="2">Uncharacterized protein</fullName>
    </submittedName>
</protein>
<dbReference type="AlphaFoldDB" id="A0A368K1K9"/>
<sequence>MAGLLSLAAAPAFAVMAMLSGLSGEAPAMLCSTTHGAWQITGMATMYGLMALFHASPWLRLISHRRSRI</sequence>
<accession>A0A368K1K9</accession>
<keyword evidence="3" id="KW-1185">Reference proteome</keyword>
<reference evidence="2 3" key="1">
    <citation type="submission" date="2018-07" db="EMBL/GenBank/DDBJ databases">
        <title>The draft genome of Phyllobacterium salinisoli.</title>
        <authorList>
            <person name="Liu L."/>
            <person name="Li L."/>
            <person name="Zhang X."/>
            <person name="Liang L."/>
        </authorList>
    </citation>
    <scope>NUCLEOTIDE SEQUENCE [LARGE SCALE GENOMIC DNA]</scope>
    <source>
        <strain evidence="2 3">LLAN61</strain>
    </source>
</reference>
<keyword evidence="1" id="KW-1133">Transmembrane helix</keyword>
<name>A0A368K1K9_9HYPH</name>
<gene>
    <name evidence="2" type="ORF">DUT91_16365</name>
</gene>
<dbReference type="EMBL" id="QOZG01000006">
    <property type="protein sequence ID" value="RCS23091.1"/>
    <property type="molecule type" value="Genomic_DNA"/>
</dbReference>
<feature type="transmembrane region" description="Helical" evidence="1">
    <location>
        <begin position="40"/>
        <end position="59"/>
    </location>
</feature>
<keyword evidence="1" id="KW-0812">Transmembrane</keyword>
<evidence type="ECO:0000313" key="3">
    <source>
        <dbReference type="Proteomes" id="UP000253420"/>
    </source>
</evidence>
<proteinExistence type="predicted"/>
<evidence type="ECO:0000256" key="1">
    <source>
        <dbReference type="SAM" id="Phobius"/>
    </source>
</evidence>
<comment type="caution">
    <text evidence="2">The sequence shown here is derived from an EMBL/GenBank/DDBJ whole genome shotgun (WGS) entry which is preliminary data.</text>
</comment>
<dbReference type="Proteomes" id="UP000253420">
    <property type="component" value="Unassembled WGS sequence"/>
</dbReference>
<keyword evidence="1" id="KW-0472">Membrane</keyword>